<accession>A0A2W5SAA4</accession>
<comment type="caution">
    <text evidence="1">The sequence shown here is derived from an EMBL/GenBank/DDBJ whole genome shotgun (WGS) entry which is preliminary data.</text>
</comment>
<sequence length="70" mass="7867">MLPKWTTDRRIVCLTDDGEPVIVFRQRNTVPDGAPRKRYVLGNGHDVIVTEDSKFRVLGDDLVLLPTGTC</sequence>
<organism evidence="1 2">
    <name type="scientific">Cereibacter sphaeroides</name>
    <name type="common">Rhodobacter sphaeroides</name>
    <dbReference type="NCBI Taxonomy" id="1063"/>
    <lineage>
        <taxon>Bacteria</taxon>
        <taxon>Pseudomonadati</taxon>
        <taxon>Pseudomonadota</taxon>
        <taxon>Alphaproteobacteria</taxon>
        <taxon>Rhodobacterales</taxon>
        <taxon>Paracoccaceae</taxon>
        <taxon>Cereibacter</taxon>
    </lineage>
</organism>
<proteinExistence type="predicted"/>
<evidence type="ECO:0000313" key="1">
    <source>
        <dbReference type="EMBL" id="PZQ96085.1"/>
    </source>
</evidence>
<dbReference type="Proteomes" id="UP000248975">
    <property type="component" value="Unassembled WGS sequence"/>
</dbReference>
<name>A0A2W5SAA4_CERSP</name>
<evidence type="ECO:0000313" key="2">
    <source>
        <dbReference type="Proteomes" id="UP000248975"/>
    </source>
</evidence>
<dbReference type="EMBL" id="QFQS01000004">
    <property type="protein sequence ID" value="PZQ96085.1"/>
    <property type="molecule type" value="Genomic_DNA"/>
</dbReference>
<dbReference type="AlphaFoldDB" id="A0A2W5SAA4"/>
<protein>
    <submittedName>
        <fullName evidence="1">MHC class I heavy chain</fullName>
    </submittedName>
</protein>
<reference evidence="1 2" key="1">
    <citation type="submission" date="2017-08" db="EMBL/GenBank/DDBJ databases">
        <title>Infants hospitalized years apart are colonized by the same room-sourced microbial strains.</title>
        <authorList>
            <person name="Brooks B."/>
            <person name="Olm M.R."/>
            <person name="Firek B.A."/>
            <person name="Baker R."/>
            <person name="Thomas B.C."/>
            <person name="Morowitz M.J."/>
            <person name="Banfield J.F."/>
        </authorList>
    </citation>
    <scope>NUCLEOTIDE SEQUENCE [LARGE SCALE GENOMIC DNA]</scope>
    <source>
        <strain evidence="1">S2_003_000_R2_11</strain>
    </source>
</reference>
<gene>
    <name evidence="1" type="ORF">DI533_16675</name>
</gene>